<dbReference type="PANTHER" id="PTHR17490">
    <property type="entry name" value="SUA5"/>
    <property type="match status" value="1"/>
</dbReference>
<evidence type="ECO:0000256" key="7">
    <source>
        <dbReference type="ARBA" id="ARBA00022694"/>
    </source>
</evidence>
<dbReference type="Pfam" id="PF01300">
    <property type="entry name" value="Sua5_yciO_yrdC"/>
    <property type="match status" value="1"/>
</dbReference>
<keyword evidence="9 13" id="KW-0547">Nucleotide-binding</keyword>
<evidence type="ECO:0000313" key="15">
    <source>
        <dbReference type="EMBL" id="MDW0114088.1"/>
    </source>
</evidence>
<dbReference type="NCBIfam" id="TIGR00057">
    <property type="entry name" value="L-threonylcarbamoyladenylate synthase"/>
    <property type="match status" value="1"/>
</dbReference>
<dbReference type="EMBL" id="JAUBDI010000012">
    <property type="protein sequence ID" value="MDW0114088.1"/>
    <property type="molecule type" value="Genomic_DNA"/>
</dbReference>
<evidence type="ECO:0000256" key="1">
    <source>
        <dbReference type="ARBA" id="ARBA00004496"/>
    </source>
</evidence>
<dbReference type="RefSeq" id="WP_317944875.1">
    <property type="nucleotide sequence ID" value="NZ_JAUBDI010000012.1"/>
</dbReference>
<protein>
    <recommendedName>
        <fullName evidence="4 13">Threonylcarbamoyl-AMP synthase</fullName>
        <shortName evidence="13">TC-AMP synthase</shortName>
        <ecNumber evidence="3 13">2.7.7.87</ecNumber>
    </recommendedName>
    <alternativeName>
        <fullName evidence="11 13">L-threonylcarbamoyladenylate synthase</fullName>
    </alternativeName>
</protein>
<proteinExistence type="inferred from homology"/>
<dbReference type="InterPro" id="IPR010923">
    <property type="entry name" value="T(6)A37_SUA5"/>
</dbReference>
<keyword evidence="6 13" id="KW-0808">Transferase</keyword>
<accession>A0ABU4GAQ0</accession>
<evidence type="ECO:0000256" key="6">
    <source>
        <dbReference type="ARBA" id="ARBA00022679"/>
    </source>
</evidence>
<dbReference type="Proteomes" id="UP001282284">
    <property type="component" value="Unassembled WGS sequence"/>
</dbReference>
<comment type="similarity">
    <text evidence="2 13">Belongs to the SUA5 family.</text>
</comment>
<dbReference type="EC" id="2.7.7.87" evidence="3 13"/>
<dbReference type="PROSITE" id="PS51163">
    <property type="entry name" value="YRDC"/>
    <property type="match status" value="1"/>
</dbReference>
<gene>
    <name evidence="15" type="ORF">QT711_12900</name>
</gene>
<evidence type="ECO:0000256" key="10">
    <source>
        <dbReference type="ARBA" id="ARBA00022840"/>
    </source>
</evidence>
<evidence type="ECO:0000256" key="3">
    <source>
        <dbReference type="ARBA" id="ARBA00012584"/>
    </source>
</evidence>
<comment type="function">
    <text evidence="13">Required for the formation of a threonylcarbamoyl group on adenosine at position 37 (t(6)A37) in tRNAs that read codons beginning with adenine.</text>
</comment>
<keyword evidence="8 13" id="KW-0548">Nucleotidyltransferase</keyword>
<evidence type="ECO:0000313" key="16">
    <source>
        <dbReference type="Proteomes" id="UP001282284"/>
    </source>
</evidence>
<feature type="domain" description="YrdC-like" evidence="14">
    <location>
        <begin position="15"/>
        <end position="202"/>
    </location>
</feature>
<organism evidence="15 16">
    <name type="scientific">Sporosarcina saromensis</name>
    <dbReference type="NCBI Taxonomy" id="359365"/>
    <lineage>
        <taxon>Bacteria</taxon>
        <taxon>Bacillati</taxon>
        <taxon>Bacillota</taxon>
        <taxon>Bacilli</taxon>
        <taxon>Bacillales</taxon>
        <taxon>Caryophanaceae</taxon>
        <taxon>Sporosarcina</taxon>
    </lineage>
</organism>
<sequence>METKIVSVDNHMDNSLSYQQAVDILKSGEVVAFPTETVYGLGALATDETAVQRIYDAKGRPSDNPLIVHIGRQEDVDKYALNVPEHAKALMERYWPGPLTLVFHKRPGVIAENATPGFQTVGLRMPDHPVALELLRTLDGPLAAPSANRSGKPSPTEAAHVYHDLKGRIPLIVDGGRTGVGVESTVLDMTTEPPTILRPGGLTREMIEAVIGPVHAESKTSEGEAPRAPGMKYMHYAPESPLYVIESDEAVIQRAVSSIHEDGKRVAVIGPDEYGDSGADWYFSVGARSDQQAMATNLYNAIRQCDETEADIILAVETASTGVGEAVMNRLLKAADGKRF</sequence>
<reference evidence="15 16" key="1">
    <citation type="submission" date="2023-06" db="EMBL/GenBank/DDBJ databases">
        <title>Sporosarcina sp. nov., isolated from Korean traditional fermented seafood 'Jeotgal'.</title>
        <authorList>
            <person name="Yang A.I."/>
            <person name="Shin N.-R."/>
        </authorList>
    </citation>
    <scope>NUCLEOTIDE SEQUENCE [LARGE SCALE GENOMIC DNA]</scope>
    <source>
        <strain evidence="15 16">KCTC13119</strain>
    </source>
</reference>
<evidence type="ECO:0000256" key="4">
    <source>
        <dbReference type="ARBA" id="ARBA00015492"/>
    </source>
</evidence>
<dbReference type="Gene3D" id="3.40.50.11030">
    <property type="entry name" value="Threonylcarbamoyl-AMP synthase, C-terminal domain"/>
    <property type="match status" value="1"/>
</dbReference>
<dbReference type="InterPro" id="IPR038385">
    <property type="entry name" value="Sua5/YwlC_C"/>
</dbReference>
<evidence type="ECO:0000259" key="14">
    <source>
        <dbReference type="PROSITE" id="PS51163"/>
    </source>
</evidence>
<evidence type="ECO:0000256" key="13">
    <source>
        <dbReference type="PIRNR" id="PIRNR004930"/>
    </source>
</evidence>
<dbReference type="InterPro" id="IPR005145">
    <property type="entry name" value="Sua5_C"/>
</dbReference>
<keyword evidence="16" id="KW-1185">Reference proteome</keyword>
<keyword evidence="7 13" id="KW-0819">tRNA processing</keyword>
<dbReference type="PANTHER" id="PTHR17490:SF16">
    <property type="entry name" value="THREONYLCARBAMOYL-AMP SYNTHASE"/>
    <property type="match status" value="1"/>
</dbReference>
<dbReference type="SUPFAM" id="SSF55821">
    <property type="entry name" value="YrdC/RibB"/>
    <property type="match status" value="1"/>
</dbReference>
<comment type="catalytic activity">
    <reaction evidence="12 13">
        <text>L-threonine + hydrogencarbonate + ATP = L-threonylcarbamoyladenylate + diphosphate + H2O</text>
        <dbReference type="Rhea" id="RHEA:36407"/>
        <dbReference type="ChEBI" id="CHEBI:15377"/>
        <dbReference type="ChEBI" id="CHEBI:17544"/>
        <dbReference type="ChEBI" id="CHEBI:30616"/>
        <dbReference type="ChEBI" id="CHEBI:33019"/>
        <dbReference type="ChEBI" id="CHEBI:57926"/>
        <dbReference type="ChEBI" id="CHEBI:73682"/>
        <dbReference type="EC" id="2.7.7.87"/>
    </reaction>
</comment>
<evidence type="ECO:0000256" key="9">
    <source>
        <dbReference type="ARBA" id="ARBA00022741"/>
    </source>
</evidence>
<dbReference type="InterPro" id="IPR006070">
    <property type="entry name" value="Sua5-like_dom"/>
</dbReference>
<comment type="caution">
    <text evidence="15">The sequence shown here is derived from an EMBL/GenBank/DDBJ whole genome shotgun (WGS) entry which is preliminary data.</text>
</comment>
<evidence type="ECO:0000256" key="8">
    <source>
        <dbReference type="ARBA" id="ARBA00022695"/>
    </source>
</evidence>
<evidence type="ECO:0000256" key="5">
    <source>
        <dbReference type="ARBA" id="ARBA00022490"/>
    </source>
</evidence>
<evidence type="ECO:0000256" key="12">
    <source>
        <dbReference type="ARBA" id="ARBA00048366"/>
    </source>
</evidence>
<dbReference type="Gene3D" id="3.90.870.10">
    <property type="entry name" value="DHBP synthase"/>
    <property type="match status" value="1"/>
</dbReference>
<dbReference type="InterPro" id="IPR017945">
    <property type="entry name" value="DHBP_synth_RibB-like_a/b_dom"/>
</dbReference>
<evidence type="ECO:0000256" key="11">
    <source>
        <dbReference type="ARBA" id="ARBA00029774"/>
    </source>
</evidence>
<keyword evidence="10 13" id="KW-0067">ATP-binding</keyword>
<dbReference type="GO" id="GO:0061710">
    <property type="term" value="F:L-threonylcarbamoyladenylate synthase"/>
    <property type="evidence" value="ECO:0007669"/>
    <property type="project" value="UniProtKB-EC"/>
</dbReference>
<name>A0ABU4GAQ0_9BACL</name>
<dbReference type="Pfam" id="PF03481">
    <property type="entry name" value="Sua5_C"/>
    <property type="match status" value="1"/>
</dbReference>
<dbReference type="InterPro" id="IPR050156">
    <property type="entry name" value="TC-AMP_synthase_SUA5"/>
</dbReference>
<dbReference type="PIRSF" id="PIRSF004930">
    <property type="entry name" value="Tln_factor_SUA5"/>
    <property type="match status" value="1"/>
</dbReference>
<keyword evidence="5 13" id="KW-0963">Cytoplasm</keyword>
<comment type="subcellular location">
    <subcellularLocation>
        <location evidence="1 13">Cytoplasm</location>
    </subcellularLocation>
</comment>
<evidence type="ECO:0000256" key="2">
    <source>
        <dbReference type="ARBA" id="ARBA00007663"/>
    </source>
</evidence>